<accession>A0A246JNP5</accession>
<evidence type="ECO:0000313" key="2">
    <source>
        <dbReference type="Proteomes" id="UP000197097"/>
    </source>
</evidence>
<proteinExistence type="predicted"/>
<keyword evidence="2" id="KW-1185">Reference proteome</keyword>
<comment type="caution">
    <text evidence="1">The sequence shown here is derived from an EMBL/GenBank/DDBJ whole genome shotgun (WGS) entry which is preliminary data.</text>
</comment>
<protein>
    <submittedName>
        <fullName evidence="1">Uncharacterized protein</fullName>
    </submittedName>
</protein>
<dbReference type="EMBL" id="NISJ01000010">
    <property type="protein sequence ID" value="OWQ94278.1"/>
    <property type="molecule type" value="Genomic_DNA"/>
</dbReference>
<name>A0A246JNP5_9SPHN</name>
<dbReference type="AlphaFoldDB" id="A0A246JNP5"/>
<evidence type="ECO:0000313" key="1">
    <source>
        <dbReference type="EMBL" id="OWQ94278.1"/>
    </source>
</evidence>
<dbReference type="OrthoDB" id="8200145at2"/>
<organism evidence="1 2">
    <name type="scientific">Sphingopyxis witflariensis</name>
    <dbReference type="NCBI Taxonomy" id="173675"/>
    <lineage>
        <taxon>Bacteria</taxon>
        <taxon>Pseudomonadati</taxon>
        <taxon>Pseudomonadota</taxon>
        <taxon>Alphaproteobacteria</taxon>
        <taxon>Sphingomonadales</taxon>
        <taxon>Sphingomonadaceae</taxon>
        <taxon>Sphingopyxis</taxon>
    </lineage>
</organism>
<sequence length="266" mass="30130">MAAIPLTEEAVYSVKQTLRHRFPKDKSSHLSEALAAALSFKTSMSLVETIRQTDRQDPDYVMADERQFLSRLAQLSDRKFTSADRSLNFDNLRYPEPVPIVRTRSKGWERVKYGKSIRRRAWRNLMIAAINEGIRLRAFTIRPGDNRWPGADRDERGHLVCFVYPFSIGGLSGIASVNDAGYDELSLHAALWPTEDAARWIQSSNACFLAGEVFASGWLERRDGAWLQVGRELSAHQFACRKHRLAEVAALTIEPNGYADRGSFKL</sequence>
<gene>
    <name evidence="1" type="ORF">CDQ91_16765</name>
</gene>
<reference evidence="1 2" key="1">
    <citation type="journal article" date="2002" name="Int. J. Syst. Evol. Microbiol.">
        <title>Sphingopyxis witflariensis sp. nov., isolated from activated sludge.</title>
        <authorList>
            <person name="Kampfer P."/>
            <person name="Witzenberger R."/>
            <person name="Denner E.B."/>
            <person name="Busse H.J."/>
            <person name="Neef A."/>
        </authorList>
    </citation>
    <scope>NUCLEOTIDE SEQUENCE [LARGE SCALE GENOMIC DNA]</scope>
    <source>
        <strain evidence="1 2">DSM 14551</strain>
    </source>
</reference>
<dbReference type="RefSeq" id="WP_088473852.1">
    <property type="nucleotide sequence ID" value="NZ_NISJ01000010.1"/>
</dbReference>
<dbReference type="Proteomes" id="UP000197097">
    <property type="component" value="Unassembled WGS sequence"/>
</dbReference>